<dbReference type="InterPro" id="IPR050491">
    <property type="entry name" value="AmpC-like"/>
</dbReference>
<keyword evidence="5" id="KW-0378">Hydrolase</keyword>
<dbReference type="InterPro" id="IPR001466">
    <property type="entry name" value="Beta-lactam-related"/>
</dbReference>
<organism evidence="5">
    <name type="scientific">Paenibacillus sp. BIHB 4019</name>
    <dbReference type="NCBI Taxonomy" id="1870819"/>
    <lineage>
        <taxon>Bacteria</taxon>
        <taxon>Bacillati</taxon>
        <taxon>Bacillota</taxon>
        <taxon>Bacilli</taxon>
        <taxon>Bacillales</taxon>
        <taxon>Paenibacillaceae</taxon>
        <taxon>Paenibacillus</taxon>
    </lineage>
</organism>
<keyword evidence="3" id="KW-0732">Signal</keyword>
<gene>
    <name evidence="5" type="ORF">BBD42_03340</name>
</gene>
<dbReference type="GO" id="GO:0016787">
    <property type="term" value="F:hydrolase activity"/>
    <property type="evidence" value="ECO:0007669"/>
    <property type="project" value="UniProtKB-KW"/>
</dbReference>
<feature type="signal peptide" evidence="3">
    <location>
        <begin position="1"/>
        <end position="23"/>
    </location>
</feature>
<reference evidence="5" key="1">
    <citation type="submission" date="2016-08" db="EMBL/GenBank/DDBJ databases">
        <title>Complete Genome Seqeunce of Paenibacillus sp. BIHB 4019 from tea rhizoplane.</title>
        <authorList>
            <person name="Thakur R."/>
            <person name="Swarnkar M.K."/>
            <person name="Gulati A."/>
        </authorList>
    </citation>
    <scope>NUCLEOTIDE SEQUENCE [LARGE SCALE GENOMIC DNA]</scope>
    <source>
        <strain evidence="5">BIHB4019</strain>
    </source>
</reference>
<evidence type="ECO:0000313" key="5">
    <source>
        <dbReference type="EMBL" id="ANY65598.1"/>
    </source>
</evidence>
<dbReference type="Pfam" id="PF00144">
    <property type="entry name" value="Beta-lactamase"/>
    <property type="match status" value="1"/>
</dbReference>
<dbReference type="PANTHER" id="PTHR46825">
    <property type="entry name" value="D-ALANYL-D-ALANINE-CARBOXYPEPTIDASE/ENDOPEPTIDASE AMPH"/>
    <property type="match status" value="1"/>
</dbReference>
<evidence type="ECO:0000256" key="2">
    <source>
        <dbReference type="ARBA" id="ARBA00023136"/>
    </source>
</evidence>
<feature type="domain" description="Beta-lactamase-related" evidence="4">
    <location>
        <begin position="42"/>
        <end position="361"/>
    </location>
</feature>
<dbReference type="GO" id="GO:0016020">
    <property type="term" value="C:membrane"/>
    <property type="evidence" value="ECO:0007669"/>
    <property type="project" value="UniProtKB-SubCell"/>
</dbReference>
<dbReference type="Gene3D" id="3.40.710.10">
    <property type="entry name" value="DD-peptidase/beta-lactamase superfamily"/>
    <property type="match status" value="1"/>
</dbReference>
<comment type="subcellular location">
    <subcellularLocation>
        <location evidence="1">Membrane</location>
    </subcellularLocation>
</comment>
<dbReference type="SUPFAM" id="SSF56601">
    <property type="entry name" value="beta-lactamase/transpeptidase-like"/>
    <property type="match status" value="1"/>
</dbReference>
<evidence type="ECO:0000256" key="3">
    <source>
        <dbReference type="SAM" id="SignalP"/>
    </source>
</evidence>
<accession>A0A1B2DD09</accession>
<dbReference type="PANTHER" id="PTHR46825:SF11">
    <property type="entry name" value="PENICILLIN-BINDING PROTEIN 4"/>
    <property type="match status" value="1"/>
</dbReference>
<name>A0A1B2DD09_9BACL</name>
<keyword evidence="2" id="KW-0472">Membrane</keyword>
<dbReference type="EMBL" id="CP016808">
    <property type="protein sequence ID" value="ANY65598.1"/>
    <property type="molecule type" value="Genomic_DNA"/>
</dbReference>
<proteinExistence type="predicted"/>
<protein>
    <submittedName>
        <fullName evidence="5">Serine hydrolase</fullName>
    </submittedName>
</protein>
<dbReference type="AlphaFoldDB" id="A0A1B2DD09"/>
<evidence type="ECO:0000259" key="4">
    <source>
        <dbReference type="Pfam" id="PF00144"/>
    </source>
</evidence>
<dbReference type="InterPro" id="IPR012338">
    <property type="entry name" value="Beta-lactam/transpept-like"/>
</dbReference>
<dbReference type="RefSeq" id="WP_099516989.1">
    <property type="nucleotide sequence ID" value="NZ_CP016808.1"/>
</dbReference>
<feature type="chain" id="PRO_5039338980" evidence="3">
    <location>
        <begin position="24"/>
        <end position="688"/>
    </location>
</feature>
<evidence type="ECO:0000256" key="1">
    <source>
        <dbReference type="ARBA" id="ARBA00004370"/>
    </source>
</evidence>
<sequence length="688" mass="75111">MKKMIAGLMAAALFMIPVAQTFAQANKGAALDTVKEKAQLLASELVSNYGVSGLQYAIMDEGAVALSDSAGVDDRATKTPITKDKMLGIGSVSKMYVTAAAMMLVDAKQIDIDKPLTTYIKDFKMADERYKQITPRMLMNHSAGLYGSHYESSMLFGDNDTSNHDKLLLRLQTERLKSAPGEFSVYSNDSFQLLEQLVERVSGLSYTEFIAQRIAKPLNLSATKTPLDSFDRTRLAKTYFPTMNQAMPDENANVIGTGGIYSTAEELSKFADVLIGNHPDILSVQAAEAMQSHEYKKGLWVSDESNTFNYGLGWDAVSLAPFDDYGITALSKGGDTMMYHAALIALPEHNISIAVLSSGGSSLYNSVFATNVLLEYLKEENIIPDILQDKTFEPSVKVDMPADLLAYSGFYGTVGSTLDIAIEDGELALPALMGGFIPEQKYVYTGNGQFKNKEGSITLSFDEQSNGKTYLKLSSYLDFPGIGQTLMVVYSYQKLDPNPLTPATKQAWEARNGKSYYPLNEKITSIFYLLQPYFVKKVTVNAEYGYASGTKIMDANTAVNAAEIPVMDGRDAFDLHFYTLKNKEYLMIDGSSFIREDAIAPLFSGKSSVSTIPPSGHAVWYKIDKKSANKKMTVDVPAGGGFAVYDAAGMIVNFSIASLEKSVTLPKDGLIVFGGQAGDTFKIDLNKQ</sequence>